<gene>
    <name evidence="2" type="ORF">Fmac_017278</name>
</gene>
<dbReference type="AlphaFoldDB" id="A0ABD1M1N1"/>
<name>A0ABD1M1N1_9FABA</name>
<feature type="region of interest" description="Disordered" evidence="1">
    <location>
        <begin position="1"/>
        <end position="21"/>
    </location>
</feature>
<proteinExistence type="predicted"/>
<comment type="caution">
    <text evidence="2">The sequence shown here is derived from an EMBL/GenBank/DDBJ whole genome shotgun (WGS) entry which is preliminary data.</text>
</comment>
<evidence type="ECO:0000313" key="2">
    <source>
        <dbReference type="EMBL" id="KAL2329697.1"/>
    </source>
</evidence>
<evidence type="ECO:0000313" key="3">
    <source>
        <dbReference type="Proteomes" id="UP001603857"/>
    </source>
</evidence>
<keyword evidence="3" id="KW-1185">Reference proteome</keyword>
<protein>
    <recommendedName>
        <fullName evidence="4">Polyprotein</fullName>
    </recommendedName>
</protein>
<dbReference type="Proteomes" id="UP001603857">
    <property type="component" value="Unassembled WGS sequence"/>
</dbReference>
<evidence type="ECO:0000256" key="1">
    <source>
        <dbReference type="SAM" id="MobiDB-lite"/>
    </source>
</evidence>
<reference evidence="2 3" key="1">
    <citation type="submission" date="2024-08" db="EMBL/GenBank/DDBJ databases">
        <title>Insights into the chromosomal genome structure of Flemingia macrophylla.</title>
        <authorList>
            <person name="Ding Y."/>
            <person name="Zhao Y."/>
            <person name="Bi W."/>
            <person name="Wu M."/>
            <person name="Zhao G."/>
            <person name="Gong Y."/>
            <person name="Li W."/>
            <person name="Zhang P."/>
        </authorList>
    </citation>
    <scope>NUCLEOTIDE SEQUENCE [LARGE SCALE GENOMIC DNA]</scope>
    <source>
        <strain evidence="2">DYQJB</strain>
        <tissue evidence="2">Leaf</tissue>
    </source>
</reference>
<evidence type="ECO:0008006" key="4">
    <source>
        <dbReference type="Google" id="ProtNLM"/>
    </source>
</evidence>
<dbReference type="EMBL" id="JBGMDY010000006">
    <property type="protein sequence ID" value="KAL2329697.1"/>
    <property type="molecule type" value="Genomic_DNA"/>
</dbReference>
<sequence length="645" mass="74571">MSNTQTHTIPFTGTSQTLSGHAPITENINHVPGLLDRFLRRTNSNTRQLEEIVDIESNINLGTNSRIDSLNPRQIYNLNWLSRDRTSLYRYRRLDDFHLPDNQHEIIRLISEQTGRQLIRTQRRYVHLWLITIGIRALTKSFVGARTFLVLFDRRFRDNNSQAIIGIVEVDLNQTVSLIYIAPNFTMNLVDFIQNINLEIQTRGFGENFDGNNLHLDITFIGRISDHISPRYIINTNSITTALSSNGTQFLPPQVFESRRSEGLEWQTHINSRPTNTVVTVPASAIMTNRRNSLSVRFIDYEIQNTPEENNEEEEEPARMSMMNLWHCSFFESYIPEYENKNKLPPLVENWVKQKQKQNTIFVNEKDESSSEDEVDEFIFRQKLFSKHIPETEEDDFENTLNKLHLEEWYKQETSFGKSLGFDSKILSKTETFLQNDDFDTKSTISATSYKGFMADVSSSNNPGIVTNQCEYHMENYNLGFHPRTQVTSPFNETIGEGIKSKGKRLPIEPNFIMPSLLLNIGNIDPQLLPNYIEQWTSVVIRDYSGYDASNITDSTEMIARAETYLGDIARVCWESFKKAYPDIIKTHIIESGPNIHNFCSLVQRIFTAQSVNDGNIIRQKLYLGNLERLSINYFGKIKNLPKII</sequence>
<organism evidence="2 3">
    <name type="scientific">Flemingia macrophylla</name>
    <dbReference type="NCBI Taxonomy" id="520843"/>
    <lineage>
        <taxon>Eukaryota</taxon>
        <taxon>Viridiplantae</taxon>
        <taxon>Streptophyta</taxon>
        <taxon>Embryophyta</taxon>
        <taxon>Tracheophyta</taxon>
        <taxon>Spermatophyta</taxon>
        <taxon>Magnoliopsida</taxon>
        <taxon>eudicotyledons</taxon>
        <taxon>Gunneridae</taxon>
        <taxon>Pentapetalae</taxon>
        <taxon>rosids</taxon>
        <taxon>fabids</taxon>
        <taxon>Fabales</taxon>
        <taxon>Fabaceae</taxon>
        <taxon>Papilionoideae</taxon>
        <taxon>50 kb inversion clade</taxon>
        <taxon>NPAAA clade</taxon>
        <taxon>indigoferoid/millettioid clade</taxon>
        <taxon>Phaseoleae</taxon>
        <taxon>Flemingia</taxon>
    </lineage>
</organism>
<accession>A0ABD1M1N1</accession>
<feature type="compositionally biased region" description="Polar residues" evidence="1">
    <location>
        <begin position="1"/>
        <end position="19"/>
    </location>
</feature>